<evidence type="ECO:0000256" key="4">
    <source>
        <dbReference type="ARBA" id="ARBA00022547"/>
    </source>
</evidence>
<feature type="transmembrane region" description="Helical" evidence="11">
    <location>
        <begin position="211"/>
        <end position="231"/>
    </location>
</feature>
<keyword evidence="8 11" id="KW-0406">Ion transport</keyword>
<comment type="subcellular location">
    <subcellularLocation>
        <location evidence="11 12">Cell membrane</location>
        <topology evidence="11 12">Multi-pass membrane protein</topology>
    </subcellularLocation>
    <subcellularLocation>
        <location evidence="1">Membrane</location>
        <topology evidence="1">Multi-pass membrane protein</topology>
    </subcellularLocation>
</comment>
<keyword evidence="9 11" id="KW-0472">Membrane</keyword>
<evidence type="ECO:0000256" key="1">
    <source>
        <dbReference type="ARBA" id="ARBA00004141"/>
    </source>
</evidence>
<dbReference type="NCBIfam" id="TIGR01131">
    <property type="entry name" value="ATP_synt_6_or_A"/>
    <property type="match status" value="1"/>
</dbReference>
<keyword evidence="3 11" id="KW-0813">Transport</keyword>
<dbReference type="PANTHER" id="PTHR11410">
    <property type="entry name" value="ATP SYNTHASE SUBUNIT A"/>
    <property type="match status" value="1"/>
</dbReference>
<dbReference type="PANTHER" id="PTHR11410:SF0">
    <property type="entry name" value="ATP SYNTHASE SUBUNIT A"/>
    <property type="match status" value="1"/>
</dbReference>
<sequence length="381" mass="41967">MGSKFMKSLLVAVFSVFSFGVAMAEEGHEPAQHEAGATHEEKLDPGKIIIEHVTDAHDFHFMDIGGKAISIPLPVILYSEGKWHMFSSGNFHHGHEAHDGFFLVNDHYIQQMKAEGVDVSGLKNQQIIAVDAEGKPNASVQVYDFSMTKNVVQMLLASILLIVLMSSIAKKYAKNGPNKAPSGFQNAVEPVITFVRDEVAKPNLHGKYQRYLPFLLTVFFFILINNLFGLIPGSANVTGNLALTAVLALISFIVILFSTNKHFWGHVFWFPGVPVPVKLIMLPVELMGIFTKPFALMIRLFANMVAGHVIILSFIILIFIFGAMSKSLGYGTSPIFVGLAVFIYAIEVLVAFIQAFIFTNLTAVFIGQAFEHGDHHEGGHH</sequence>
<keyword evidence="5 11" id="KW-0812">Transmembrane</keyword>
<feature type="transmembrane region" description="Helical" evidence="11">
    <location>
        <begin position="296"/>
        <end position="323"/>
    </location>
</feature>
<evidence type="ECO:0000313" key="14">
    <source>
        <dbReference type="EMBL" id="QGW27187.1"/>
    </source>
</evidence>
<reference evidence="14 15" key="1">
    <citation type="submission" date="2019-11" db="EMBL/GenBank/DDBJ databases">
        <authorList>
            <person name="Im W.T."/>
        </authorList>
    </citation>
    <scope>NUCLEOTIDE SEQUENCE [LARGE SCALE GENOMIC DNA]</scope>
    <source>
        <strain evidence="14 15">SB-02</strain>
    </source>
</reference>
<evidence type="ECO:0000256" key="12">
    <source>
        <dbReference type="RuleBase" id="RU000483"/>
    </source>
</evidence>
<evidence type="ECO:0000256" key="11">
    <source>
        <dbReference type="HAMAP-Rule" id="MF_01393"/>
    </source>
</evidence>
<gene>
    <name evidence="11 14" type="primary">atpB</name>
    <name evidence="14" type="ORF">GLV81_02875</name>
</gene>
<feature type="transmembrane region" description="Helical" evidence="11">
    <location>
        <begin position="237"/>
        <end position="257"/>
    </location>
</feature>
<evidence type="ECO:0000256" key="6">
    <source>
        <dbReference type="ARBA" id="ARBA00022781"/>
    </source>
</evidence>
<evidence type="ECO:0000256" key="5">
    <source>
        <dbReference type="ARBA" id="ARBA00022692"/>
    </source>
</evidence>
<keyword evidence="13" id="KW-0732">Signal</keyword>
<dbReference type="GO" id="GO:0046933">
    <property type="term" value="F:proton-transporting ATP synthase activity, rotational mechanism"/>
    <property type="evidence" value="ECO:0007669"/>
    <property type="project" value="UniProtKB-UniRule"/>
</dbReference>
<evidence type="ECO:0000313" key="15">
    <source>
        <dbReference type="Proteomes" id="UP000426027"/>
    </source>
</evidence>
<dbReference type="Gene3D" id="1.20.120.220">
    <property type="entry name" value="ATP synthase, F0 complex, subunit A"/>
    <property type="match status" value="1"/>
</dbReference>
<dbReference type="GO" id="GO:0045259">
    <property type="term" value="C:proton-transporting ATP synthase complex"/>
    <property type="evidence" value="ECO:0007669"/>
    <property type="project" value="UniProtKB-KW"/>
</dbReference>
<feature type="signal peptide" evidence="13">
    <location>
        <begin position="1"/>
        <end position="24"/>
    </location>
</feature>
<evidence type="ECO:0000256" key="3">
    <source>
        <dbReference type="ARBA" id="ARBA00022448"/>
    </source>
</evidence>
<proteinExistence type="inferred from homology"/>
<dbReference type="InterPro" id="IPR035908">
    <property type="entry name" value="F0_ATP_A_sf"/>
</dbReference>
<dbReference type="SUPFAM" id="SSF81336">
    <property type="entry name" value="F1F0 ATP synthase subunit A"/>
    <property type="match status" value="1"/>
</dbReference>
<dbReference type="PRINTS" id="PR00123">
    <property type="entry name" value="ATPASEA"/>
</dbReference>
<dbReference type="CDD" id="cd00310">
    <property type="entry name" value="ATP-synt_Fo_a_6"/>
    <property type="match status" value="1"/>
</dbReference>
<feature type="chain" id="PRO_5026165390" description="ATP synthase subunit a" evidence="13">
    <location>
        <begin position="25"/>
        <end position="381"/>
    </location>
</feature>
<comment type="function">
    <text evidence="11 12">Key component of the proton channel; it plays a direct role in the translocation of protons across the membrane.</text>
</comment>
<dbReference type="InterPro" id="IPR045083">
    <property type="entry name" value="ATP_synth_F0_asu_bact/mt"/>
</dbReference>
<name>A0A6I6G501_9BACT</name>
<dbReference type="KEGG" id="fls:GLV81_02875"/>
<keyword evidence="10 11" id="KW-0066">ATP synthesis</keyword>
<feature type="transmembrane region" description="Helical" evidence="11">
    <location>
        <begin position="151"/>
        <end position="169"/>
    </location>
</feature>
<dbReference type="GO" id="GO:0005886">
    <property type="term" value="C:plasma membrane"/>
    <property type="evidence" value="ECO:0007669"/>
    <property type="project" value="UniProtKB-SubCell"/>
</dbReference>
<comment type="similarity">
    <text evidence="2 11 12">Belongs to the ATPase A chain family.</text>
</comment>
<dbReference type="InterPro" id="IPR000568">
    <property type="entry name" value="ATP_synth_F0_asu"/>
</dbReference>
<dbReference type="Proteomes" id="UP000426027">
    <property type="component" value="Chromosome"/>
</dbReference>
<feature type="transmembrane region" description="Helical" evidence="11">
    <location>
        <begin position="269"/>
        <end position="290"/>
    </location>
</feature>
<dbReference type="AlphaFoldDB" id="A0A6I6G501"/>
<keyword evidence="15" id="KW-1185">Reference proteome</keyword>
<feature type="transmembrane region" description="Helical" evidence="11">
    <location>
        <begin position="335"/>
        <end position="357"/>
    </location>
</feature>
<keyword evidence="6 11" id="KW-0375">Hydrogen ion transport</keyword>
<keyword evidence="4 11" id="KW-0138">CF(0)</keyword>
<evidence type="ECO:0000256" key="13">
    <source>
        <dbReference type="SAM" id="SignalP"/>
    </source>
</evidence>
<protein>
    <recommendedName>
        <fullName evidence="11 12">ATP synthase subunit a</fullName>
    </recommendedName>
    <alternativeName>
        <fullName evidence="11">ATP synthase F0 sector subunit a</fullName>
    </alternativeName>
    <alternativeName>
        <fullName evidence="11">F-ATPase subunit 6</fullName>
    </alternativeName>
</protein>
<dbReference type="EMBL" id="CP046566">
    <property type="protein sequence ID" value="QGW27187.1"/>
    <property type="molecule type" value="Genomic_DNA"/>
</dbReference>
<evidence type="ECO:0000256" key="8">
    <source>
        <dbReference type="ARBA" id="ARBA00023065"/>
    </source>
</evidence>
<keyword evidence="11" id="KW-1003">Cell membrane</keyword>
<evidence type="ECO:0000256" key="7">
    <source>
        <dbReference type="ARBA" id="ARBA00022989"/>
    </source>
</evidence>
<keyword evidence="7 11" id="KW-1133">Transmembrane helix</keyword>
<evidence type="ECO:0000256" key="9">
    <source>
        <dbReference type="ARBA" id="ARBA00023136"/>
    </source>
</evidence>
<evidence type="ECO:0000256" key="2">
    <source>
        <dbReference type="ARBA" id="ARBA00006810"/>
    </source>
</evidence>
<organism evidence="14 15">
    <name type="scientific">Phnomibacter ginsenosidimutans</name>
    <dbReference type="NCBI Taxonomy" id="2676868"/>
    <lineage>
        <taxon>Bacteria</taxon>
        <taxon>Pseudomonadati</taxon>
        <taxon>Bacteroidota</taxon>
        <taxon>Chitinophagia</taxon>
        <taxon>Chitinophagales</taxon>
        <taxon>Chitinophagaceae</taxon>
        <taxon>Phnomibacter</taxon>
    </lineage>
</organism>
<dbReference type="Pfam" id="PF00119">
    <property type="entry name" value="ATP-synt_A"/>
    <property type="match status" value="1"/>
</dbReference>
<evidence type="ECO:0000256" key="10">
    <source>
        <dbReference type="ARBA" id="ARBA00023310"/>
    </source>
</evidence>
<dbReference type="HAMAP" id="MF_01393">
    <property type="entry name" value="ATP_synth_a_bact"/>
    <property type="match status" value="1"/>
</dbReference>
<accession>A0A6I6G501</accession>